<reference evidence="3" key="1">
    <citation type="journal article" date="2020" name="Fungal Divers.">
        <title>Resolving the Mortierellaceae phylogeny through synthesis of multi-gene phylogenetics and phylogenomics.</title>
        <authorList>
            <person name="Vandepol N."/>
            <person name="Liber J."/>
            <person name="Desiro A."/>
            <person name="Na H."/>
            <person name="Kennedy M."/>
            <person name="Barry K."/>
            <person name="Grigoriev I.V."/>
            <person name="Miller A.N."/>
            <person name="O'Donnell K."/>
            <person name="Stajich J.E."/>
            <person name="Bonito G."/>
        </authorList>
    </citation>
    <scope>NUCLEOTIDE SEQUENCE</scope>
    <source>
        <strain evidence="3">CK1249</strain>
    </source>
</reference>
<accession>A0A9P6LVI1</accession>
<feature type="compositionally biased region" description="Polar residues" evidence="1">
    <location>
        <begin position="676"/>
        <end position="697"/>
    </location>
</feature>
<evidence type="ECO:0000313" key="3">
    <source>
        <dbReference type="EMBL" id="KAF9944762.1"/>
    </source>
</evidence>
<evidence type="ECO:0000256" key="2">
    <source>
        <dbReference type="SAM" id="Phobius"/>
    </source>
</evidence>
<keyword evidence="2" id="KW-0472">Membrane</keyword>
<dbReference type="EMBL" id="JAAAHY010002320">
    <property type="protein sequence ID" value="KAF9944762.1"/>
    <property type="molecule type" value="Genomic_DNA"/>
</dbReference>
<proteinExistence type="predicted"/>
<feature type="non-terminal residue" evidence="3">
    <location>
        <position position="789"/>
    </location>
</feature>
<keyword evidence="2" id="KW-1133">Transmembrane helix</keyword>
<evidence type="ECO:0000256" key="1">
    <source>
        <dbReference type="SAM" id="MobiDB-lite"/>
    </source>
</evidence>
<organism evidence="3 4">
    <name type="scientific">Mortierella alpina</name>
    <name type="common">Oleaginous fungus</name>
    <name type="synonym">Mortierella renispora</name>
    <dbReference type="NCBI Taxonomy" id="64518"/>
    <lineage>
        <taxon>Eukaryota</taxon>
        <taxon>Fungi</taxon>
        <taxon>Fungi incertae sedis</taxon>
        <taxon>Mucoromycota</taxon>
        <taxon>Mortierellomycotina</taxon>
        <taxon>Mortierellomycetes</taxon>
        <taxon>Mortierellales</taxon>
        <taxon>Mortierellaceae</taxon>
        <taxon>Mortierella</taxon>
    </lineage>
</organism>
<dbReference type="OrthoDB" id="2447097at2759"/>
<keyword evidence="4" id="KW-1185">Reference proteome</keyword>
<feature type="transmembrane region" description="Helical" evidence="2">
    <location>
        <begin position="36"/>
        <end position="60"/>
    </location>
</feature>
<keyword evidence="2" id="KW-0812">Transmembrane</keyword>
<feature type="region of interest" description="Disordered" evidence="1">
    <location>
        <begin position="258"/>
        <end position="288"/>
    </location>
</feature>
<feature type="compositionally biased region" description="Polar residues" evidence="1">
    <location>
        <begin position="616"/>
        <end position="636"/>
    </location>
</feature>
<comment type="caution">
    <text evidence="3">The sequence shown here is derived from an EMBL/GenBank/DDBJ whole genome shotgun (WGS) entry which is preliminary data.</text>
</comment>
<gene>
    <name evidence="3" type="ORF">BGZ70_004368</name>
</gene>
<evidence type="ECO:0000313" key="4">
    <source>
        <dbReference type="Proteomes" id="UP000738359"/>
    </source>
</evidence>
<feature type="region of interest" description="Disordered" evidence="1">
    <location>
        <begin position="763"/>
        <end position="789"/>
    </location>
</feature>
<dbReference type="AlphaFoldDB" id="A0A9P6LVI1"/>
<feature type="compositionally biased region" description="Basic and acidic residues" evidence="1">
    <location>
        <begin position="698"/>
        <end position="710"/>
    </location>
</feature>
<feature type="region of interest" description="Disordered" evidence="1">
    <location>
        <begin position="666"/>
        <end position="710"/>
    </location>
</feature>
<sequence length="789" mass="87793">SQYHIHSKTKCHPPPTFSLQIDNTATLRLPLKNHLLLAHLATTLGVTIVIFSLRAATIVFEAGDFKPCIGFFHNVDSFFGFGEYLVLASSSHLTDKRYTPRLLPPRLIHLYITVTSLQHSSAKVSKRGKRKAADYSGVDQDECARYLKRSCHMHLTSKIKGVVQKAVSRSRFGSLTREEFYDQEKDKTMRQFKAMDSPKGVMKEAISSLKAALDLGDDVQYRNMCSKMGSASTVWRSTVEANFHAIWTRTVEGAEKKRLADADKGNKGKDKKDKEQAKEKGGDQKEEELRTCTVNMRSILRPDMQQHYDLICGIVKAGQIGVTNAIHELSFALRKAVHVMATTDLYAAHLGLPPTPQQPVDIRSILPARFVPRNGEAPLTVDVALIHPGLQEFLVEHVEGATENDDLALLQDSQFLSFMHTRLLGIMGGNAGTDDKYPTWTGIVDTIKDSTTECGVKAPAGLSHTMKAHVDQLATAHANLWTGSVFDKAMTYFLRVILRLHLAPERGARMQERLKTFKKIKREQVEVSRESQQSRVKTWRWRVSTLCDELERATRHGRSPRRVQAILKKLSALGEQEPQILPDGRGFLCIEDELALVKSKEANAEQGVLRMPEPVQASQEDTTMTQFSAAATSGPPQRSHDDLNDLDLEDEELLEVMMDNEDLDDLEEEEDLEQQGLATSRSENLQDIGTSPPSSAKGSDDRIQRKDSSAKRIRALQSVLKMLLESPKSGVVSPQDVQAAAFKGTEFDNHECTVVANLANQLRPYVPKRRPKPTDASPGGSATAPSLPH</sequence>
<dbReference type="Proteomes" id="UP000738359">
    <property type="component" value="Unassembled WGS sequence"/>
</dbReference>
<protein>
    <submittedName>
        <fullName evidence="3">Uncharacterized protein</fullName>
    </submittedName>
</protein>
<feature type="region of interest" description="Disordered" evidence="1">
    <location>
        <begin position="607"/>
        <end position="643"/>
    </location>
</feature>
<name>A0A9P6LVI1_MORAP</name>
<feature type="non-terminal residue" evidence="3">
    <location>
        <position position="1"/>
    </location>
</feature>